<evidence type="ECO:0000313" key="4">
    <source>
        <dbReference type="EMBL" id="KAG0247567.1"/>
    </source>
</evidence>
<feature type="domain" description="CCZ1/INTU/HSP4 first Longin" evidence="3">
    <location>
        <begin position="35"/>
        <end position="83"/>
    </location>
</feature>
<dbReference type="PANTHER" id="PTHR13056:SF0">
    <property type="entry name" value="VACUOLAR FUSION PROTEIN CCZ1 HOMOLOG-RELATED"/>
    <property type="match status" value="1"/>
</dbReference>
<dbReference type="AlphaFoldDB" id="A0A9P6TV52"/>
<evidence type="ECO:0000256" key="1">
    <source>
        <dbReference type="ARBA" id="ARBA00005352"/>
    </source>
</evidence>
<dbReference type="Pfam" id="PF19031">
    <property type="entry name" value="Intu_longin_1"/>
    <property type="match status" value="1"/>
</dbReference>
<reference evidence="4" key="1">
    <citation type="journal article" date="2020" name="Fungal Divers.">
        <title>Resolving the Mortierellaceae phylogeny through synthesis of multi-gene phylogenetics and phylogenomics.</title>
        <authorList>
            <person name="Vandepol N."/>
            <person name="Liber J."/>
            <person name="Desiro A."/>
            <person name="Na H."/>
            <person name="Kennedy M."/>
            <person name="Barry K."/>
            <person name="Grigoriev I.V."/>
            <person name="Miller A.N."/>
            <person name="O'Donnell K."/>
            <person name="Stajich J.E."/>
            <person name="Bonito G."/>
        </authorList>
    </citation>
    <scope>NUCLEOTIDE SEQUENCE</scope>
    <source>
        <strain evidence="4">KOD948</strain>
    </source>
</reference>
<dbReference type="InterPro" id="IPR013176">
    <property type="entry name" value="Ccz1"/>
</dbReference>
<dbReference type="InterPro" id="IPR043987">
    <property type="entry name" value="CCZ1/INTU/HSP4_longin_1"/>
</dbReference>
<evidence type="ECO:0000313" key="5">
    <source>
        <dbReference type="Proteomes" id="UP000726737"/>
    </source>
</evidence>
<comment type="similarity">
    <text evidence="1">Belongs to the CCZ1 family.</text>
</comment>
<feature type="region of interest" description="Disordered" evidence="2">
    <location>
        <begin position="1"/>
        <end position="27"/>
    </location>
</feature>
<evidence type="ECO:0000256" key="2">
    <source>
        <dbReference type="SAM" id="MobiDB-lite"/>
    </source>
</evidence>
<keyword evidence="5" id="KW-1185">Reference proteome</keyword>
<dbReference type="PANTHER" id="PTHR13056">
    <property type="entry name" value="VACUOLAR FUSION PROTEIN CCZ1 HOMOLOG-RELATED"/>
    <property type="match status" value="1"/>
</dbReference>
<gene>
    <name evidence="4" type="ORF">BG011_001273</name>
</gene>
<dbReference type="GO" id="GO:0035658">
    <property type="term" value="C:Mon1-Ccz1 complex"/>
    <property type="evidence" value="ECO:0007669"/>
    <property type="project" value="InterPro"/>
</dbReference>
<proteinExistence type="inferred from homology"/>
<sequence>MYGSSTASTSSPKPAHAASSSSSSSGPTTTLATLGYFCIYNPDFGLTDETQHEQLLYYVARKTVSIDAKMRNIGLAQGLVNFAR</sequence>
<evidence type="ECO:0000259" key="3">
    <source>
        <dbReference type="Pfam" id="PF19031"/>
    </source>
</evidence>
<accession>A0A9P6TV52</accession>
<protein>
    <recommendedName>
        <fullName evidence="3">CCZ1/INTU/HSP4 first Longin domain-containing protein</fullName>
    </recommendedName>
</protein>
<dbReference type="OrthoDB" id="240546at2759"/>
<dbReference type="EMBL" id="JAAAJA010001319">
    <property type="protein sequence ID" value="KAG0247567.1"/>
    <property type="molecule type" value="Genomic_DNA"/>
</dbReference>
<name>A0A9P6TV52_9FUNG</name>
<comment type="caution">
    <text evidence="4">The sequence shown here is derived from an EMBL/GenBank/DDBJ whole genome shotgun (WGS) entry which is preliminary data.</text>
</comment>
<organism evidence="4 5">
    <name type="scientific">Mortierella polycephala</name>
    <dbReference type="NCBI Taxonomy" id="41804"/>
    <lineage>
        <taxon>Eukaryota</taxon>
        <taxon>Fungi</taxon>
        <taxon>Fungi incertae sedis</taxon>
        <taxon>Mucoromycota</taxon>
        <taxon>Mortierellomycotina</taxon>
        <taxon>Mortierellomycetes</taxon>
        <taxon>Mortierellales</taxon>
        <taxon>Mortierellaceae</taxon>
        <taxon>Mortierella</taxon>
    </lineage>
</organism>
<feature type="non-terminal residue" evidence="4">
    <location>
        <position position="84"/>
    </location>
</feature>
<dbReference type="GO" id="GO:0016192">
    <property type="term" value="P:vesicle-mediated transport"/>
    <property type="evidence" value="ECO:0007669"/>
    <property type="project" value="InterPro"/>
</dbReference>
<dbReference type="Proteomes" id="UP000726737">
    <property type="component" value="Unassembled WGS sequence"/>
</dbReference>